<dbReference type="EMBL" id="CM055740">
    <property type="protein sequence ID" value="KAJ8003030.1"/>
    <property type="molecule type" value="Genomic_DNA"/>
</dbReference>
<organism evidence="1 2">
    <name type="scientific">Dallia pectoralis</name>
    <name type="common">Alaska blackfish</name>
    <dbReference type="NCBI Taxonomy" id="75939"/>
    <lineage>
        <taxon>Eukaryota</taxon>
        <taxon>Metazoa</taxon>
        <taxon>Chordata</taxon>
        <taxon>Craniata</taxon>
        <taxon>Vertebrata</taxon>
        <taxon>Euteleostomi</taxon>
        <taxon>Actinopterygii</taxon>
        <taxon>Neopterygii</taxon>
        <taxon>Teleostei</taxon>
        <taxon>Protacanthopterygii</taxon>
        <taxon>Esociformes</taxon>
        <taxon>Umbridae</taxon>
        <taxon>Dallia</taxon>
    </lineage>
</organism>
<gene>
    <name evidence="1" type="ORF">DPEC_G00165130</name>
</gene>
<protein>
    <submittedName>
        <fullName evidence="1">Uncharacterized protein</fullName>
    </submittedName>
</protein>
<sequence>MSSLSIPCHVLSPGHRASEPTSPDHQTPVLYNIGPVHFPSVTSPLSWLPRQHEPAVSVISSAVWLPGHDTPNPGMAAVWPHHSCESLSSVVSACLSSCVRGGDEQTGAGESAQTRLLSFFV</sequence>
<name>A0ACC2GHN3_DALPE</name>
<comment type="caution">
    <text evidence="1">The sequence shown here is derived from an EMBL/GenBank/DDBJ whole genome shotgun (WGS) entry which is preliminary data.</text>
</comment>
<dbReference type="Proteomes" id="UP001157502">
    <property type="component" value="Chromosome 13"/>
</dbReference>
<evidence type="ECO:0000313" key="2">
    <source>
        <dbReference type="Proteomes" id="UP001157502"/>
    </source>
</evidence>
<evidence type="ECO:0000313" key="1">
    <source>
        <dbReference type="EMBL" id="KAJ8003030.1"/>
    </source>
</evidence>
<accession>A0ACC2GHN3</accession>
<reference evidence="1" key="1">
    <citation type="submission" date="2021-05" db="EMBL/GenBank/DDBJ databases">
        <authorList>
            <person name="Pan Q."/>
            <person name="Jouanno E."/>
            <person name="Zahm M."/>
            <person name="Klopp C."/>
            <person name="Cabau C."/>
            <person name="Louis A."/>
            <person name="Berthelot C."/>
            <person name="Parey E."/>
            <person name="Roest Crollius H."/>
            <person name="Montfort J."/>
            <person name="Robinson-Rechavi M."/>
            <person name="Bouchez O."/>
            <person name="Lampietro C."/>
            <person name="Lopez Roques C."/>
            <person name="Donnadieu C."/>
            <person name="Postlethwait J."/>
            <person name="Bobe J."/>
            <person name="Dillon D."/>
            <person name="Chandos A."/>
            <person name="von Hippel F."/>
            <person name="Guiguen Y."/>
        </authorList>
    </citation>
    <scope>NUCLEOTIDE SEQUENCE</scope>
    <source>
        <strain evidence="1">YG-Jan2019</strain>
    </source>
</reference>
<proteinExistence type="predicted"/>
<keyword evidence="2" id="KW-1185">Reference proteome</keyword>